<protein>
    <recommendedName>
        <fullName evidence="1">Aminoglycoside phosphotransferase domain-containing protein</fullName>
    </recommendedName>
</protein>
<keyword evidence="3" id="KW-1185">Reference proteome</keyword>
<proteinExistence type="predicted"/>
<dbReference type="SUPFAM" id="SSF56112">
    <property type="entry name" value="Protein kinase-like (PK-like)"/>
    <property type="match status" value="1"/>
</dbReference>
<evidence type="ECO:0000313" key="2">
    <source>
        <dbReference type="EMBL" id="GHO89272.1"/>
    </source>
</evidence>
<accession>A0ABQ3VTR6</accession>
<gene>
    <name evidence="2" type="ORF">KSZ_72780</name>
</gene>
<evidence type="ECO:0000313" key="3">
    <source>
        <dbReference type="Proteomes" id="UP000635565"/>
    </source>
</evidence>
<evidence type="ECO:0000259" key="1">
    <source>
        <dbReference type="Pfam" id="PF01636"/>
    </source>
</evidence>
<dbReference type="Pfam" id="PF01636">
    <property type="entry name" value="APH"/>
    <property type="match status" value="1"/>
</dbReference>
<dbReference type="InterPro" id="IPR002575">
    <property type="entry name" value="Aminoglycoside_PTrfase"/>
</dbReference>
<dbReference type="RefSeq" id="WP_201366795.1">
    <property type="nucleotide sequence ID" value="NZ_BNJJ01000033.1"/>
</dbReference>
<dbReference type="Proteomes" id="UP000635565">
    <property type="component" value="Unassembled WGS sequence"/>
</dbReference>
<feature type="domain" description="Aminoglycoside phosphotransferase" evidence="1">
    <location>
        <begin position="206"/>
        <end position="402"/>
    </location>
</feature>
<dbReference type="InterPro" id="IPR011009">
    <property type="entry name" value="Kinase-like_dom_sf"/>
</dbReference>
<name>A0ABQ3VTR6_9CHLR</name>
<organism evidence="2 3">
    <name type="scientific">Dictyobacter formicarum</name>
    <dbReference type="NCBI Taxonomy" id="2778368"/>
    <lineage>
        <taxon>Bacteria</taxon>
        <taxon>Bacillati</taxon>
        <taxon>Chloroflexota</taxon>
        <taxon>Ktedonobacteria</taxon>
        <taxon>Ktedonobacterales</taxon>
        <taxon>Dictyobacteraceae</taxon>
        <taxon>Dictyobacter</taxon>
    </lineage>
</organism>
<sequence length="462" mass="52280">MPDIRFDDYYAIIPHPNTSSILLLKSEGGWTLPRATVPLSPDDGRWRDAFRINAAFYQLLGITVTMLECLFVSPFPGVGQHGSSVFVMSNHDAEWTAPPEGAWVSHETLKTLSFVIPEHRLLLETWLTQTTSSKMDGLPWTRDGWFEEASAWIHAQLHRQNLAATGPIEQTRSWFISSILRVPTTAGEVYFKAVPRSDVHEPLLTRWLSTQYPTFVPQVLAVHEEQRWLLMKAVTGEKMPPDANPLDYLPRWKTLLQTYALMQRDMASHMEKLLSLGCHDWRLESLAELIDPFLAELPMLLQGAWNPLTKEEQDDLLRLAPRLKSSCAELARLGIPASVHHGDFHRGNIIAHETGCALLDWAGFVGVTHPFLSLWVPLSDWGESAQKILCESYLEVWSDYAPLERLRAALSLAHPLAALCGALGHRHQIRHAHTALVWDILGEQEHLLDCLRSLFVLMGQQE</sequence>
<dbReference type="EMBL" id="BNJJ01000033">
    <property type="protein sequence ID" value="GHO89272.1"/>
    <property type="molecule type" value="Genomic_DNA"/>
</dbReference>
<comment type="caution">
    <text evidence="2">The sequence shown here is derived from an EMBL/GenBank/DDBJ whole genome shotgun (WGS) entry which is preliminary data.</text>
</comment>
<dbReference type="Gene3D" id="3.90.1200.10">
    <property type="match status" value="1"/>
</dbReference>
<reference evidence="2 3" key="1">
    <citation type="journal article" date="2021" name="Int. J. Syst. Evol. Microbiol.">
        <title>Reticulibacter mediterranei gen. nov., sp. nov., within the new family Reticulibacteraceae fam. nov., and Ktedonospora formicarum gen. nov., sp. nov., Ktedonobacter robiniae sp. nov., Dictyobacter formicarum sp. nov. and Dictyobacter arantiisoli sp. nov., belonging to the class Ktedonobacteria.</title>
        <authorList>
            <person name="Yabe S."/>
            <person name="Zheng Y."/>
            <person name="Wang C.M."/>
            <person name="Sakai Y."/>
            <person name="Abe K."/>
            <person name="Yokota A."/>
            <person name="Donadio S."/>
            <person name="Cavaletti L."/>
            <person name="Monciardini P."/>
        </authorList>
    </citation>
    <scope>NUCLEOTIDE SEQUENCE [LARGE SCALE GENOMIC DNA]</scope>
    <source>
        <strain evidence="2 3">SOSP1-9</strain>
    </source>
</reference>